<dbReference type="EMBL" id="CP009416">
    <property type="protein sequence ID" value="AJD91378.1"/>
    <property type="molecule type" value="Genomic_DNA"/>
</dbReference>
<evidence type="ECO:0000313" key="3">
    <source>
        <dbReference type="Proteomes" id="UP000031449"/>
    </source>
</evidence>
<keyword evidence="1" id="KW-0472">Membrane</keyword>
<reference evidence="2 3" key="1">
    <citation type="submission" date="2014-08" db="EMBL/GenBank/DDBJ databases">
        <title>Complete genome of a marine bacteria Jeotgalibacillus malaysiensis.</title>
        <authorList>
            <person name="Yaakop A.S."/>
            <person name="Chan K.-G."/>
            <person name="Goh K.M."/>
        </authorList>
    </citation>
    <scope>NUCLEOTIDE SEQUENCE [LARGE SCALE GENOMIC DNA]</scope>
    <source>
        <strain evidence="2 3">D5</strain>
    </source>
</reference>
<sequence>MRRIYGAIVLCAGIMHFFKEKNFRKIVPPVLPFKKAIVYITGVIEVVLGAMLVFNKGAKFAGKGLALFLVAVWPANIYMAQKNFKIAGKRMPAALWGRVLFQIPLIKWAWNISKSRTV</sequence>
<organism evidence="2 3">
    <name type="scientific">Jeotgalibacillus malaysiensis</name>
    <dbReference type="NCBI Taxonomy" id="1508404"/>
    <lineage>
        <taxon>Bacteria</taxon>
        <taxon>Bacillati</taxon>
        <taxon>Bacillota</taxon>
        <taxon>Bacilli</taxon>
        <taxon>Bacillales</taxon>
        <taxon>Caryophanaceae</taxon>
        <taxon>Jeotgalibacillus</taxon>
    </lineage>
</organism>
<dbReference type="PANTHER" id="PTHR36974">
    <property type="entry name" value="MEMBRANE PROTEIN-RELATED"/>
    <property type="match status" value="1"/>
</dbReference>
<dbReference type="STRING" id="1508404.JMA_20610"/>
<dbReference type="BioCyc" id="JESP1508404:G14D9-11316-MONOMER"/>
<evidence type="ECO:0000313" key="2">
    <source>
        <dbReference type="EMBL" id="AJD91378.1"/>
    </source>
</evidence>
<name>A0A0B5AS48_9BACL</name>
<dbReference type="HOGENOM" id="CLU_128738_4_2_9"/>
<dbReference type="KEGG" id="jeo:JMA_20610"/>
<keyword evidence="1" id="KW-0812">Transmembrane</keyword>
<keyword evidence="3" id="KW-1185">Reference proteome</keyword>
<dbReference type="PANTHER" id="PTHR36974:SF1">
    <property type="entry name" value="DOXX FAMILY MEMBRANE PROTEIN"/>
    <property type="match status" value="1"/>
</dbReference>
<dbReference type="OrthoDB" id="327939at2"/>
<gene>
    <name evidence="2" type="ORF">JMA_20610</name>
</gene>
<dbReference type="Proteomes" id="UP000031449">
    <property type="component" value="Chromosome"/>
</dbReference>
<dbReference type="AlphaFoldDB" id="A0A0B5AS48"/>
<feature type="transmembrane region" description="Helical" evidence="1">
    <location>
        <begin position="60"/>
        <end position="79"/>
    </location>
</feature>
<feature type="transmembrane region" description="Helical" evidence="1">
    <location>
        <begin position="36"/>
        <end position="54"/>
    </location>
</feature>
<protein>
    <recommendedName>
        <fullName evidence="4">DoxX family protein</fullName>
    </recommendedName>
</protein>
<evidence type="ECO:0000256" key="1">
    <source>
        <dbReference type="SAM" id="Phobius"/>
    </source>
</evidence>
<keyword evidence="1" id="KW-1133">Transmembrane helix</keyword>
<proteinExistence type="predicted"/>
<accession>A0A0B5AS48</accession>
<evidence type="ECO:0008006" key="4">
    <source>
        <dbReference type="Google" id="ProtNLM"/>
    </source>
</evidence>